<evidence type="ECO:0000256" key="1">
    <source>
        <dbReference type="ARBA" id="ARBA00004496"/>
    </source>
</evidence>
<sequence>MIITQEMTVRDTVLQYPAASDVFKRLKIDFCCGGNRPIQEAAEARGLDAAAVVQQLNEMKQSAPNLGIGMDWQYMSSQALIEYIVKKHHQFLRDQLPQIAANVERVYHVHGGDQPHLVQMAELFRQLRKVLETHIDKEEEISFPIIIRAEEETDVVSHEDVRAVITELEAEHDGAGELLKQLRAVTNDFTPPEQACTTYRITYARLEELEGMTFEHVHLENNVLFPRFGL</sequence>
<evidence type="ECO:0000259" key="5">
    <source>
        <dbReference type="Pfam" id="PF01814"/>
    </source>
</evidence>
<dbReference type="Gene3D" id="1.20.120.520">
    <property type="entry name" value="nmb1532 protein domain like"/>
    <property type="match status" value="1"/>
</dbReference>
<keyword evidence="4" id="KW-0408">Iron</keyword>
<dbReference type="STRING" id="1324314.BVG16_31855"/>
<dbReference type="PANTHER" id="PTHR36438">
    <property type="entry name" value="IRON-SULFUR CLUSTER REPAIR PROTEIN YTFE"/>
    <property type="match status" value="1"/>
</dbReference>
<keyword evidence="2" id="KW-0963">Cytoplasm</keyword>
<dbReference type="NCBIfam" id="TIGR03652">
    <property type="entry name" value="FeS_repair_RIC"/>
    <property type="match status" value="1"/>
</dbReference>
<organism evidence="6 7">
    <name type="scientific">Paenibacillus selenitireducens</name>
    <dbReference type="NCBI Taxonomy" id="1324314"/>
    <lineage>
        <taxon>Bacteria</taxon>
        <taxon>Bacillati</taxon>
        <taxon>Bacillota</taxon>
        <taxon>Bacilli</taxon>
        <taxon>Bacillales</taxon>
        <taxon>Paenibacillaceae</taxon>
        <taxon>Paenibacillus</taxon>
    </lineage>
</organism>
<dbReference type="Proteomes" id="UP000190188">
    <property type="component" value="Unassembled WGS sequence"/>
</dbReference>
<evidence type="ECO:0000256" key="4">
    <source>
        <dbReference type="ARBA" id="ARBA00023004"/>
    </source>
</evidence>
<dbReference type="Pfam" id="PF01814">
    <property type="entry name" value="Hemerythrin"/>
    <property type="match status" value="1"/>
</dbReference>
<dbReference type="InterPro" id="IPR038062">
    <property type="entry name" value="ScdA-like_N_sf"/>
</dbReference>
<dbReference type="SUPFAM" id="SSF140683">
    <property type="entry name" value="SP0561-like"/>
    <property type="match status" value="1"/>
</dbReference>
<dbReference type="InterPro" id="IPR019903">
    <property type="entry name" value="RIC_family"/>
</dbReference>
<keyword evidence="7" id="KW-1185">Reference proteome</keyword>
<evidence type="ECO:0000256" key="2">
    <source>
        <dbReference type="ARBA" id="ARBA00022490"/>
    </source>
</evidence>
<dbReference type="Pfam" id="PF04405">
    <property type="entry name" value="ScdA_N"/>
    <property type="match status" value="1"/>
</dbReference>
<feature type="domain" description="Hemerythrin-like" evidence="5">
    <location>
        <begin position="83"/>
        <end position="227"/>
    </location>
</feature>
<proteinExistence type="predicted"/>
<evidence type="ECO:0000313" key="7">
    <source>
        <dbReference type="Proteomes" id="UP000190188"/>
    </source>
</evidence>
<dbReference type="RefSeq" id="WP_233147234.1">
    <property type="nucleotide sequence ID" value="NZ_MSZX01000029.1"/>
</dbReference>
<dbReference type="Gene3D" id="1.10.3910.10">
    <property type="entry name" value="SP0561-like"/>
    <property type="match status" value="1"/>
</dbReference>
<accession>A0A1T2WYY0</accession>
<dbReference type="PANTHER" id="PTHR36438:SF1">
    <property type="entry name" value="IRON-SULFUR CLUSTER REPAIR PROTEIN YTFE"/>
    <property type="match status" value="1"/>
</dbReference>
<dbReference type="EMBL" id="MSZX01000029">
    <property type="protein sequence ID" value="OPA72828.1"/>
    <property type="molecule type" value="Genomic_DNA"/>
</dbReference>
<dbReference type="GO" id="GO:0046872">
    <property type="term" value="F:metal ion binding"/>
    <property type="evidence" value="ECO:0007669"/>
    <property type="project" value="UniProtKB-KW"/>
</dbReference>
<dbReference type="GO" id="GO:0005737">
    <property type="term" value="C:cytoplasm"/>
    <property type="evidence" value="ECO:0007669"/>
    <property type="project" value="UniProtKB-SubCell"/>
</dbReference>
<dbReference type="AlphaFoldDB" id="A0A1T2WYY0"/>
<comment type="caution">
    <text evidence="6">The sequence shown here is derived from an EMBL/GenBank/DDBJ whole genome shotgun (WGS) entry which is preliminary data.</text>
</comment>
<protein>
    <submittedName>
        <fullName evidence="6">Iron-sulfur cluster repair di-iron protein</fullName>
    </submittedName>
</protein>
<evidence type="ECO:0000313" key="6">
    <source>
        <dbReference type="EMBL" id="OPA72828.1"/>
    </source>
</evidence>
<dbReference type="CDD" id="cd12108">
    <property type="entry name" value="Hr-like"/>
    <property type="match status" value="1"/>
</dbReference>
<dbReference type="InterPro" id="IPR012312">
    <property type="entry name" value="Hemerythrin-like"/>
</dbReference>
<reference evidence="6 7" key="1">
    <citation type="submission" date="2017-01" db="EMBL/GenBank/DDBJ databases">
        <title>Genome analysis of Paenibacillus selenitrireducens ES3-24.</title>
        <authorList>
            <person name="Xu D."/>
            <person name="Yao R."/>
            <person name="Zheng S."/>
        </authorList>
    </citation>
    <scope>NUCLEOTIDE SEQUENCE [LARGE SCALE GENOMIC DNA]</scope>
    <source>
        <strain evidence="6 7">ES3-24</strain>
    </source>
</reference>
<keyword evidence="3" id="KW-0479">Metal-binding</keyword>
<evidence type="ECO:0000256" key="3">
    <source>
        <dbReference type="ARBA" id="ARBA00022723"/>
    </source>
</evidence>
<gene>
    <name evidence="6" type="ORF">BVG16_31855</name>
</gene>
<comment type="subcellular location">
    <subcellularLocation>
        <location evidence="1">Cytoplasm</location>
    </subcellularLocation>
</comment>
<name>A0A1T2WYY0_9BACL</name>